<keyword evidence="4" id="KW-0067">ATP-binding</keyword>
<dbReference type="Gene3D" id="3.40.50.300">
    <property type="entry name" value="P-loop containing nucleotide triphosphate hydrolases"/>
    <property type="match status" value="2"/>
</dbReference>
<feature type="domain" description="ABC transmembrane type-1" evidence="8">
    <location>
        <begin position="631"/>
        <end position="732"/>
    </location>
</feature>
<evidence type="ECO:0000256" key="4">
    <source>
        <dbReference type="ARBA" id="ARBA00022840"/>
    </source>
</evidence>
<name>A0A978UGA3_ZIZJJ</name>
<feature type="domain" description="ABC transmembrane type-1" evidence="8">
    <location>
        <begin position="241"/>
        <end position="368"/>
    </location>
</feature>
<dbReference type="GO" id="GO:0016020">
    <property type="term" value="C:membrane"/>
    <property type="evidence" value="ECO:0007669"/>
    <property type="project" value="InterPro"/>
</dbReference>
<dbReference type="GO" id="GO:0005524">
    <property type="term" value="F:ATP binding"/>
    <property type="evidence" value="ECO:0007669"/>
    <property type="project" value="UniProtKB-KW"/>
</dbReference>
<keyword evidence="6 7" id="KW-0472">Membrane</keyword>
<dbReference type="AlphaFoldDB" id="A0A978UGA3"/>
<evidence type="ECO:0000313" key="9">
    <source>
        <dbReference type="EMBL" id="KAH7513834.1"/>
    </source>
</evidence>
<evidence type="ECO:0000256" key="2">
    <source>
        <dbReference type="ARBA" id="ARBA00022692"/>
    </source>
</evidence>
<proteinExistence type="predicted"/>
<evidence type="ECO:0000256" key="1">
    <source>
        <dbReference type="ARBA" id="ARBA00022448"/>
    </source>
</evidence>
<keyword evidence="2 7" id="KW-0812">Transmembrane</keyword>
<dbReference type="InterPro" id="IPR056228">
    <property type="entry name" value="ABCC10-like_N"/>
</dbReference>
<sequence>MELKLNMVQKHYSMEDLWTAFCGNSECASEAEKECISGFVSLLSLLGVILHHNIVDSAKTVKDILCLPGAALWLVCAFQGHKYAESDHDLCDLLFVNLCKMANPVLPVITAQMTMSLLLLKLDFLAKPILVSGFFALVKNPLFLKALINLTKGKSAFKYEGYALAVGLFIAKCLESISERQWFYRTRLAGLQARCCLSEATTTLEYVGNTTSNKSCIAYSLLFCGAWNCCSSCFGHTVCDLISPLVKLLHKYQRKLIVAQDKRLKAMTDGLANMKVLKLYAWERHFQNVIEVLRKDEIKRVVEVLSQKRFNVALFWSSSIIASAATFSTCYFLAIPLSTTNIFTFLATLRIVQEPIRFVSDAAGAFIEAKVSLNRNVRYLEAPELQNEQRRLKCDNREEPAISTMAEKISWQDNSEKPTLTNINIVVRQGEKVAICGEVGSGKSTLPSCNSRGSSKHQGPRKSFISFFTCSMDSNRDHGSPLDSLRCQEVLRKSSLVKDLEMLPMGEQTKLEKEEYVMGAMSGNTVTLVAHQVDFFPAFDCILLVLSDGVPVKASSYEELMASSKEFQNLVNSQNEAIDSKKHAQNSSSQRSRVLGKEIQNYDEEQFTAFCGDQLIKQEEREIGDNGLKPYIRSFFLVILNYKASESIFPELLSSLFRAPMAFYDSTPLGRMLTRVSSDMSTVDLEVVMKSNFAVGMTIVVCFSYTVLVILSWPVLFKIIPIIYLTAVLNVLEKATQIAV</sequence>
<dbReference type="InterPro" id="IPR011527">
    <property type="entry name" value="ABC1_TM_dom"/>
</dbReference>
<evidence type="ECO:0000313" key="10">
    <source>
        <dbReference type="Proteomes" id="UP000813462"/>
    </source>
</evidence>
<evidence type="ECO:0000259" key="8">
    <source>
        <dbReference type="PROSITE" id="PS50929"/>
    </source>
</evidence>
<reference evidence="9" key="1">
    <citation type="journal article" date="2021" name="Front. Plant Sci.">
        <title>Chromosome-Scale Genome Assembly for Chinese Sour Jujube and Insights Into Its Genome Evolution and Domestication Signature.</title>
        <authorList>
            <person name="Shen L.-Y."/>
            <person name="Luo H."/>
            <person name="Wang X.-L."/>
            <person name="Wang X.-M."/>
            <person name="Qiu X.-J."/>
            <person name="Liu H."/>
            <person name="Zhou S.-S."/>
            <person name="Jia K.-H."/>
            <person name="Nie S."/>
            <person name="Bao Y.-T."/>
            <person name="Zhang R.-G."/>
            <person name="Yun Q.-Z."/>
            <person name="Chai Y.-H."/>
            <person name="Lu J.-Y."/>
            <person name="Li Y."/>
            <person name="Zhao S.-W."/>
            <person name="Mao J.-F."/>
            <person name="Jia S.-G."/>
            <person name="Mao Y.-M."/>
        </authorList>
    </citation>
    <scope>NUCLEOTIDE SEQUENCE</scope>
    <source>
        <strain evidence="9">AT0</strain>
        <tissue evidence="9">Leaf</tissue>
    </source>
</reference>
<dbReference type="SUPFAM" id="SSF90123">
    <property type="entry name" value="ABC transporter transmembrane region"/>
    <property type="match status" value="2"/>
</dbReference>
<dbReference type="InterPro" id="IPR036640">
    <property type="entry name" value="ABC1_TM_sf"/>
</dbReference>
<dbReference type="SUPFAM" id="SSF52540">
    <property type="entry name" value="P-loop containing nucleoside triphosphate hydrolases"/>
    <property type="match status" value="1"/>
</dbReference>
<gene>
    <name evidence="9" type="ORF">FEM48_Zijuj11G0024200</name>
</gene>
<dbReference type="PANTHER" id="PTHR24223:SF263">
    <property type="entry name" value="ABC-TYPE XENOBIOTIC TRANSPORTER"/>
    <property type="match status" value="1"/>
</dbReference>
<dbReference type="InterPro" id="IPR027417">
    <property type="entry name" value="P-loop_NTPase"/>
</dbReference>
<evidence type="ECO:0000256" key="3">
    <source>
        <dbReference type="ARBA" id="ARBA00022741"/>
    </source>
</evidence>
<accession>A0A978UGA3</accession>
<dbReference type="Pfam" id="PF24358">
    <property type="entry name" value="ABCC10_N"/>
    <property type="match status" value="1"/>
</dbReference>
<dbReference type="InterPro" id="IPR050173">
    <property type="entry name" value="ABC_transporter_C-like"/>
</dbReference>
<dbReference type="PANTHER" id="PTHR24223">
    <property type="entry name" value="ATP-BINDING CASSETTE SUB-FAMILY C"/>
    <property type="match status" value="1"/>
</dbReference>
<dbReference type="Pfam" id="PF00664">
    <property type="entry name" value="ABC_membrane"/>
    <property type="match status" value="2"/>
</dbReference>
<dbReference type="Proteomes" id="UP000813462">
    <property type="component" value="Unassembled WGS sequence"/>
</dbReference>
<evidence type="ECO:0000256" key="6">
    <source>
        <dbReference type="ARBA" id="ARBA00023136"/>
    </source>
</evidence>
<comment type="caution">
    <text evidence="9">The sequence shown here is derived from an EMBL/GenBank/DDBJ whole genome shotgun (WGS) entry which is preliminary data.</text>
</comment>
<dbReference type="EMBL" id="JAEACU010000011">
    <property type="protein sequence ID" value="KAH7513834.1"/>
    <property type="molecule type" value="Genomic_DNA"/>
</dbReference>
<keyword evidence="5 7" id="KW-1133">Transmembrane helix</keyword>
<dbReference type="PROSITE" id="PS50929">
    <property type="entry name" value="ABC_TM1F"/>
    <property type="match status" value="2"/>
</dbReference>
<dbReference type="GO" id="GO:0140359">
    <property type="term" value="F:ABC-type transporter activity"/>
    <property type="evidence" value="ECO:0007669"/>
    <property type="project" value="InterPro"/>
</dbReference>
<keyword evidence="1" id="KW-0813">Transport</keyword>
<evidence type="ECO:0000256" key="5">
    <source>
        <dbReference type="ARBA" id="ARBA00022989"/>
    </source>
</evidence>
<evidence type="ECO:0000256" key="7">
    <source>
        <dbReference type="SAM" id="Phobius"/>
    </source>
</evidence>
<dbReference type="Gene3D" id="1.20.1560.10">
    <property type="entry name" value="ABC transporter type 1, transmembrane domain"/>
    <property type="match status" value="2"/>
</dbReference>
<keyword evidence="3" id="KW-0547">Nucleotide-binding</keyword>
<protein>
    <recommendedName>
        <fullName evidence="8">ABC transmembrane type-1 domain-containing protein</fullName>
    </recommendedName>
</protein>
<organism evidence="9 10">
    <name type="scientific">Ziziphus jujuba var. spinosa</name>
    <dbReference type="NCBI Taxonomy" id="714518"/>
    <lineage>
        <taxon>Eukaryota</taxon>
        <taxon>Viridiplantae</taxon>
        <taxon>Streptophyta</taxon>
        <taxon>Embryophyta</taxon>
        <taxon>Tracheophyta</taxon>
        <taxon>Spermatophyta</taxon>
        <taxon>Magnoliopsida</taxon>
        <taxon>eudicotyledons</taxon>
        <taxon>Gunneridae</taxon>
        <taxon>Pentapetalae</taxon>
        <taxon>rosids</taxon>
        <taxon>fabids</taxon>
        <taxon>Rosales</taxon>
        <taxon>Rhamnaceae</taxon>
        <taxon>Paliureae</taxon>
        <taxon>Ziziphus</taxon>
    </lineage>
</organism>
<feature type="transmembrane region" description="Helical" evidence="7">
    <location>
        <begin position="693"/>
        <end position="716"/>
    </location>
</feature>